<evidence type="ECO:0000313" key="4">
    <source>
        <dbReference type="Proteomes" id="UP000242180"/>
    </source>
</evidence>
<dbReference type="Pfam" id="PF13855">
    <property type="entry name" value="LRR_8"/>
    <property type="match status" value="1"/>
</dbReference>
<evidence type="ECO:0000256" key="2">
    <source>
        <dbReference type="ARBA" id="ARBA00022737"/>
    </source>
</evidence>
<dbReference type="PANTHER" id="PTHR48051:SF1">
    <property type="entry name" value="RAS SUPPRESSOR PROTEIN 1"/>
    <property type="match status" value="1"/>
</dbReference>
<dbReference type="InterPro" id="IPR050216">
    <property type="entry name" value="LRR_domain-containing"/>
</dbReference>
<dbReference type="SMART" id="SM00364">
    <property type="entry name" value="LRR_BAC"/>
    <property type="match status" value="4"/>
</dbReference>
<dbReference type="Pfam" id="PF00560">
    <property type="entry name" value="LRR_1"/>
    <property type="match status" value="1"/>
</dbReference>
<dbReference type="PANTHER" id="PTHR48051">
    <property type="match status" value="1"/>
</dbReference>
<dbReference type="OMA" id="QTIGLWC"/>
<dbReference type="InterPro" id="IPR003591">
    <property type="entry name" value="Leu-rich_rpt_typical-subtyp"/>
</dbReference>
<proteinExistence type="predicted"/>
<keyword evidence="1" id="KW-0433">Leucine-rich repeat</keyword>
<dbReference type="Gene3D" id="3.80.10.10">
    <property type="entry name" value="Ribonuclease Inhibitor"/>
    <property type="match status" value="1"/>
</dbReference>
<reference evidence="3 4" key="1">
    <citation type="submission" date="2016-07" db="EMBL/GenBank/DDBJ databases">
        <title>Pervasive Adenine N6-methylation of Active Genes in Fungi.</title>
        <authorList>
            <consortium name="DOE Joint Genome Institute"/>
            <person name="Mondo S.J."/>
            <person name="Dannebaum R.O."/>
            <person name="Kuo R.C."/>
            <person name="Labutti K."/>
            <person name="Haridas S."/>
            <person name="Kuo A."/>
            <person name="Salamov A."/>
            <person name="Ahrendt S.R."/>
            <person name="Lipzen A."/>
            <person name="Sullivan W."/>
            <person name="Andreopoulos W.B."/>
            <person name="Clum A."/>
            <person name="Lindquist E."/>
            <person name="Daum C."/>
            <person name="Ramamoorthy G.K."/>
            <person name="Gryganskyi A."/>
            <person name="Culley D."/>
            <person name="Magnuson J.K."/>
            <person name="James T.Y."/>
            <person name="O'Malley M.A."/>
            <person name="Stajich J.E."/>
            <person name="Spatafora J.W."/>
            <person name="Visel A."/>
            <person name="Grigoriev I.V."/>
        </authorList>
    </citation>
    <scope>NUCLEOTIDE SEQUENCE [LARGE SCALE GENOMIC DNA]</scope>
    <source>
        <strain evidence="3 4">NRRL 2496</strain>
    </source>
</reference>
<dbReference type="EMBL" id="MCGN01000013">
    <property type="protein sequence ID" value="ORY89927.1"/>
    <property type="molecule type" value="Genomic_DNA"/>
</dbReference>
<dbReference type="InParanoid" id="A0A1X2GZG5"/>
<dbReference type="AlphaFoldDB" id="A0A1X2GZG5"/>
<dbReference type="SUPFAM" id="SSF52075">
    <property type="entry name" value="Outer arm dynein light chain 1"/>
    <property type="match status" value="1"/>
</dbReference>
<keyword evidence="4" id="KW-1185">Reference proteome</keyword>
<sequence length="277" mass="31168">MAPLDLSPKQQMTAIIWYMQGCIATFYDSKKKPVGTESLLLAANLAYRKINLLKIATPAIPYLSRLTKLELQNNYLSELPAELWRLEYLRELNVGRNQLTSIPPAIARLQHLRELYIYDNALTELPPVIGLLPALQVLDITHNRLTSLPSQILHQRRLHTHLDQNPFDAPESTCTWPCPLRSQCLQITGIAVADSEDDISALERSCVSPSIVDSLKHDHALAVPCSQCQSTLYHNDLTMVRCHAAYGRKALPIMYRACSQSCWNSLIKDEEALESPA</sequence>
<name>A0A1X2GZG5_SYNRA</name>
<protein>
    <submittedName>
        <fullName evidence="3">Uncharacterized protein</fullName>
    </submittedName>
</protein>
<dbReference type="SMART" id="SM00369">
    <property type="entry name" value="LRR_TYP"/>
    <property type="match status" value="4"/>
</dbReference>
<evidence type="ECO:0000313" key="3">
    <source>
        <dbReference type="EMBL" id="ORY89927.1"/>
    </source>
</evidence>
<dbReference type="PROSITE" id="PS51450">
    <property type="entry name" value="LRR"/>
    <property type="match status" value="2"/>
</dbReference>
<evidence type="ECO:0000256" key="1">
    <source>
        <dbReference type="ARBA" id="ARBA00022614"/>
    </source>
</evidence>
<dbReference type="GO" id="GO:0005737">
    <property type="term" value="C:cytoplasm"/>
    <property type="evidence" value="ECO:0007669"/>
    <property type="project" value="TreeGrafter"/>
</dbReference>
<gene>
    <name evidence="3" type="ORF">BCR43DRAFT_118860</name>
</gene>
<dbReference type="Proteomes" id="UP000242180">
    <property type="component" value="Unassembled WGS sequence"/>
</dbReference>
<dbReference type="STRING" id="13706.A0A1X2GZG5"/>
<comment type="caution">
    <text evidence="3">The sequence shown here is derived from an EMBL/GenBank/DDBJ whole genome shotgun (WGS) entry which is preliminary data.</text>
</comment>
<keyword evidence="2" id="KW-0677">Repeat</keyword>
<dbReference type="InterPro" id="IPR032675">
    <property type="entry name" value="LRR_dom_sf"/>
</dbReference>
<organism evidence="3 4">
    <name type="scientific">Syncephalastrum racemosum</name>
    <name type="common">Filamentous fungus</name>
    <dbReference type="NCBI Taxonomy" id="13706"/>
    <lineage>
        <taxon>Eukaryota</taxon>
        <taxon>Fungi</taxon>
        <taxon>Fungi incertae sedis</taxon>
        <taxon>Mucoromycota</taxon>
        <taxon>Mucoromycotina</taxon>
        <taxon>Mucoromycetes</taxon>
        <taxon>Mucorales</taxon>
        <taxon>Syncephalastraceae</taxon>
        <taxon>Syncephalastrum</taxon>
    </lineage>
</organism>
<dbReference type="InterPro" id="IPR001611">
    <property type="entry name" value="Leu-rich_rpt"/>
</dbReference>
<accession>A0A1X2GZG5</accession>
<dbReference type="OrthoDB" id="1394818at2759"/>